<name>A0A176VLX5_MARPO</name>
<dbReference type="Proteomes" id="UP000077202">
    <property type="component" value="Unassembled WGS sequence"/>
</dbReference>
<comment type="caution">
    <text evidence="1">The sequence shown here is derived from an EMBL/GenBank/DDBJ whole genome shotgun (WGS) entry which is preliminary data.</text>
</comment>
<organism evidence="1 2">
    <name type="scientific">Marchantia polymorpha subsp. ruderalis</name>
    <dbReference type="NCBI Taxonomy" id="1480154"/>
    <lineage>
        <taxon>Eukaryota</taxon>
        <taxon>Viridiplantae</taxon>
        <taxon>Streptophyta</taxon>
        <taxon>Embryophyta</taxon>
        <taxon>Marchantiophyta</taxon>
        <taxon>Marchantiopsida</taxon>
        <taxon>Marchantiidae</taxon>
        <taxon>Marchantiales</taxon>
        <taxon>Marchantiaceae</taxon>
        <taxon>Marchantia</taxon>
    </lineage>
</organism>
<gene>
    <name evidence="1" type="ORF">AXG93_3954s1130</name>
</gene>
<dbReference type="AlphaFoldDB" id="A0A176VLX5"/>
<dbReference type="EMBL" id="LVLJ01003438">
    <property type="protein sequence ID" value="OAE21423.1"/>
    <property type="molecule type" value="Genomic_DNA"/>
</dbReference>
<proteinExistence type="predicted"/>
<evidence type="ECO:0000313" key="1">
    <source>
        <dbReference type="EMBL" id="OAE21423.1"/>
    </source>
</evidence>
<accession>A0A176VLX5</accession>
<evidence type="ECO:0000313" key="2">
    <source>
        <dbReference type="Proteomes" id="UP000077202"/>
    </source>
</evidence>
<keyword evidence="2" id="KW-1185">Reference proteome</keyword>
<reference evidence="1" key="1">
    <citation type="submission" date="2016-03" db="EMBL/GenBank/DDBJ databases">
        <title>Mechanisms controlling the formation of the plant cell surface in tip-growing cells are functionally conserved among land plants.</title>
        <authorList>
            <person name="Honkanen S."/>
            <person name="Jones V.A."/>
            <person name="Morieri G."/>
            <person name="Champion C."/>
            <person name="Hetherington A.J."/>
            <person name="Kelly S."/>
            <person name="Saint-Marcoux D."/>
            <person name="Proust H."/>
            <person name="Prescott H."/>
            <person name="Dolan L."/>
        </authorList>
    </citation>
    <scope>NUCLEOTIDE SEQUENCE [LARGE SCALE GENOMIC DNA]</scope>
    <source>
        <tissue evidence="1">Whole gametophyte</tissue>
    </source>
</reference>
<sequence>MVKDLTLYEEIFEQVLAQVGGTVINIPEIPLPPPKKEVKLEAEKKEREDHLRAKEMECKVLHLNLAKETEMRALLEQDCISLRGANANVKKMTEELCERLEASKVAYAAEVQRIEELTVASAKCDQLHVAELAKEEERRAEE</sequence>
<protein>
    <submittedName>
        <fullName evidence="1">Uncharacterized protein</fullName>
    </submittedName>
</protein>